<comment type="caution">
    <text evidence="2">The sequence shown here is derived from an EMBL/GenBank/DDBJ whole genome shotgun (WGS) entry which is preliminary data.</text>
</comment>
<dbReference type="Proteomes" id="UP001642483">
    <property type="component" value="Unassembled WGS sequence"/>
</dbReference>
<evidence type="ECO:0000313" key="2">
    <source>
        <dbReference type="EMBL" id="CAK8688182.1"/>
    </source>
</evidence>
<proteinExistence type="predicted"/>
<protein>
    <recommendedName>
        <fullName evidence="1">NAD(P)-binding domain-containing protein</fullName>
    </recommendedName>
</protein>
<dbReference type="PANTHER" id="PTHR43355">
    <property type="entry name" value="FLAVIN REDUCTASE (NADPH)"/>
    <property type="match status" value="1"/>
</dbReference>
<feature type="domain" description="NAD(P)-binding" evidence="1">
    <location>
        <begin position="7"/>
        <end position="188"/>
    </location>
</feature>
<accession>A0ABP0GA58</accession>
<organism evidence="2 3">
    <name type="scientific">Clavelina lepadiformis</name>
    <name type="common">Light-bulb sea squirt</name>
    <name type="synonym">Ascidia lepadiformis</name>
    <dbReference type="NCBI Taxonomy" id="159417"/>
    <lineage>
        <taxon>Eukaryota</taxon>
        <taxon>Metazoa</taxon>
        <taxon>Chordata</taxon>
        <taxon>Tunicata</taxon>
        <taxon>Ascidiacea</taxon>
        <taxon>Aplousobranchia</taxon>
        <taxon>Clavelinidae</taxon>
        <taxon>Clavelina</taxon>
    </lineage>
</organism>
<keyword evidence="3" id="KW-1185">Reference proteome</keyword>
<evidence type="ECO:0000259" key="1">
    <source>
        <dbReference type="Pfam" id="PF13460"/>
    </source>
</evidence>
<dbReference type="InterPro" id="IPR016040">
    <property type="entry name" value="NAD(P)-bd_dom"/>
</dbReference>
<dbReference type="EMBL" id="CAWYQH010000108">
    <property type="protein sequence ID" value="CAK8688182.1"/>
    <property type="molecule type" value="Genomic_DNA"/>
</dbReference>
<name>A0ABP0GA58_CLALP</name>
<reference evidence="2 3" key="1">
    <citation type="submission" date="2024-02" db="EMBL/GenBank/DDBJ databases">
        <authorList>
            <person name="Daric V."/>
            <person name="Darras S."/>
        </authorList>
    </citation>
    <scope>NUCLEOTIDE SEQUENCE [LARGE SCALE GENOMIC DNA]</scope>
</reference>
<dbReference type="Gene3D" id="3.40.50.720">
    <property type="entry name" value="NAD(P)-binding Rossmann-like Domain"/>
    <property type="match status" value="1"/>
</dbReference>
<dbReference type="PANTHER" id="PTHR43355:SF2">
    <property type="entry name" value="FLAVIN REDUCTASE (NADPH)"/>
    <property type="match status" value="1"/>
</dbReference>
<dbReference type="InterPro" id="IPR036291">
    <property type="entry name" value="NAD(P)-bd_dom_sf"/>
</dbReference>
<dbReference type="SUPFAM" id="SSF51735">
    <property type="entry name" value="NAD(P)-binding Rossmann-fold domains"/>
    <property type="match status" value="1"/>
</dbReference>
<evidence type="ECO:0000313" key="3">
    <source>
        <dbReference type="Proteomes" id="UP001642483"/>
    </source>
</evidence>
<sequence>MKLLIIGATGRCGLATTKRALQCGDFDVTAFVRTSSTLPEHTTNKIKVITGDILNADDICDAINGQDAVISCLGSRTFGATTLYSIGMQNIVAGMRKHDVRDLYFIGGIIYMPGFPKPPELPPVTEDVERMISFITNSNDIAWVGCMPPDILDGECTEHYKAAVNSLPGPGKVTAGDIADWMVSSLSDQAQREKNKHKLFGISSMDL</sequence>
<gene>
    <name evidence="2" type="ORF">CVLEPA_LOCUS20208</name>
</gene>
<dbReference type="InterPro" id="IPR051606">
    <property type="entry name" value="Polyketide_Oxido-like"/>
</dbReference>
<dbReference type="Pfam" id="PF13460">
    <property type="entry name" value="NAD_binding_10"/>
    <property type="match status" value="1"/>
</dbReference>